<evidence type="ECO:0000313" key="9">
    <source>
        <dbReference type="Proteomes" id="UP001516023"/>
    </source>
</evidence>
<dbReference type="SMART" id="SM00777">
    <property type="entry name" value="Mad3_BUB1_I"/>
    <property type="match status" value="1"/>
</dbReference>
<accession>A0ABD3PD37</accession>
<feature type="compositionally biased region" description="Basic and acidic residues" evidence="5">
    <location>
        <begin position="355"/>
        <end position="371"/>
    </location>
</feature>
<feature type="compositionally biased region" description="Polar residues" evidence="5">
    <location>
        <begin position="580"/>
        <end position="589"/>
    </location>
</feature>
<dbReference type="GO" id="GO:0007094">
    <property type="term" value="P:mitotic spindle assembly checkpoint signaling"/>
    <property type="evidence" value="ECO:0007669"/>
    <property type="project" value="UniProtKB-ARBA"/>
</dbReference>
<feature type="compositionally biased region" description="Polar residues" evidence="5">
    <location>
        <begin position="1"/>
        <end position="12"/>
    </location>
</feature>
<feature type="region of interest" description="Disordered" evidence="5">
    <location>
        <begin position="504"/>
        <end position="620"/>
    </location>
</feature>
<evidence type="ECO:0000259" key="7">
    <source>
        <dbReference type="PROSITE" id="PS51489"/>
    </source>
</evidence>
<feature type="compositionally biased region" description="Acidic residues" evidence="5">
    <location>
        <begin position="332"/>
        <end position="344"/>
    </location>
</feature>
<comment type="caution">
    <text evidence="8">The sequence shown here is derived from an EMBL/GenBank/DDBJ whole genome shotgun (WGS) entry which is preliminary data.</text>
</comment>
<dbReference type="PROSITE" id="PS51489">
    <property type="entry name" value="BUB1_N"/>
    <property type="match status" value="1"/>
</dbReference>
<feature type="compositionally biased region" description="Basic and acidic residues" evidence="5">
    <location>
        <begin position="512"/>
        <end position="540"/>
    </location>
</feature>
<comment type="subcellular location">
    <subcellularLocation>
        <location evidence="1">Chromosome</location>
        <location evidence="1">Centromere</location>
        <location evidence="1">Kinetochore</location>
    </subcellularLocation>
</comment>
<evidence type="ECO:0000259" key="6">
    <source>
        <dbReference type="PROSITE" id="PS50011"/>
    </source>
</evidence>
<dbReference type="Gene3D" id="1.25.40.430">
    <property type="match status" value="1"/>
</dbReference>
<feature type="region of interest" description="Disordered" evidence="5">
    <location>
        <begin position="1"/>
        <end position="21"/>
    </location>
</feature>
<dbReference type="PANTHER" id="PTHR14030:SF4">
    <property type="entry name" value="BUB1 KINASE, ISOFORM A-RELATED"/>
    <property type="match status" value="1"/>
</dbReference>
<dbReference type="InterPro" id="IPR000719">
    <property type="entry name" value="Prot_kinase_dom"/>
</dbReference>
<feature type="compositionally biased region" description="Basic and acidic residues" evidence="5">
    <location>
        <begin position="563"/>
        <end position="579"/>
    </location>
</feature>
<evidence type="ECO:0000313" key="8">
    <source>
        <dbReference type="EMBL" id="KAL3786050.1"/>
    </source>
</evidence>
<feature type="compositionally biased region" description="Polar residues" evidence="5">
    <location>
        <begin position="930"/>
        <end position="940"/>
    </location>
</feature>
<dbReference type="SUPFAM" id="SSF56112">
    <property type="entry name" value="Protein kinase-like (PK-like)"/>
    <property type="match status" value="1"/>
</dbReference>
<dbReference type="SMART" id="SM00220">
    <property type="entry name" value="S_TKc"/>
    <property type="match status" value="1"/>
</dbReference>
<name>A0ABD3PD37_9STRA</name>
<reference evidence="8 9" key="1">
    <citation type="journal article" date="2020" name="G3 (Bethesda)">
        <title>Improved Reference Genome for Cyclotella cryptica CCMP332, a Model for Cell Wall Morphogenesis, Salinity Adaptation, and Lipid Production in Diatoms (Bacillariophyta).</title>
        <authorList>
            <person name="Roberts W.R."/>
            <person name="Downey K.M."/>
            <person name="Ruck E.C."/>
            <person name="Traller J.C."/>
            <person name="Alverson A.J."/>
        </authorList>
    </citation>
    <scope>NUCLEOTIDE SEQUENCE [LARGE SCALE GENOMIC DNA]</scope>
    <source>
        <strain evidence="8 9">CCMP332</strain>
    </source>
</reference>
<dbReference type="EMBL" id="JABMIG020000203">
    <property type="protein sequence ID" value="KAL3786050.1"/>
    <property type="molecule type" value="Genomic_DNA"/>
</dbReference>
<dbReference type="Pfam" id="PF08311">
    <property type="entry name" value="Mad3_BUB1_I"/>
    <property type="match status" value="1"/>
</dbReference>
<feature type="domain" description="Protein kinase" evidence="6">
    <location>
        <begin position="1138"/>
        <end position="1449"/>
    </location>
</feature>
<dbReference type="PANTHER" id="PTHR14030">
    <property type="entry name" value="MITOTIC CHECKPOINT SERINE/THREONINE-PROTEIN KINASE BUB1"/>
    <property type="match status" value="1"/>
</dbReference>
<dbReference type="Gene3D" id="1.10.510.10">
    <property type="entry name" value="Transferase(Phosphotransferase) domain 1"/>
    <property type="match status" value="1"/>
</dbReference>
<feature type="compositionally biased region" description="Basic and acidic residues" evidence="5">
    <location>
        <begin position="144"/>
        <end position="155"/>
    </location>
</feature>
<dbReference type="InterPro" id="IPR013212">
    <property type="entry name" value="Mad3/Bub1_I"/>
</dbReference>
<sequence>MITHVTPKNGNYNEERPTIGPPCRLPNWHTALSPLKTEKSTIDGNLRCFLHCPQRQRHHPNGLSNTMDHTWEHSKENAAPIATGRSIASLSRAALAAASKGDEDMEKTKKYEKLVRRSEKAAEWLHAEGERCRKQTTSDTASKSQHDDNDNDKNTELTPQQIDTLRLRLTQELGYNATTNNNGDETNIDHDPLRYWILYIKHIRTTHPSDTQRQFLLMERCCRTFLSTPLLHPEYTNDPRLVRTCILYADKTSTPSEVFRRMNSLKVGNGVALFWVAWAWLAEKRGEYSFCEKIFRKAQRVGAEPKRFLVEREKQFLRRMSRHWLNTTKNEDELDDVEEEEEEEGNGRRGALNEVDWRRGGRMGVERDENGGRSIAAGRPMTLSGTSGGNNTNHGNNGIAVNKAGFDIFQDDDNGHAERDAFDDDDDDDENRINGFRLTKECERTKENKMRAEQWNERGYGLINPSGPTAVDSIVSTRGTGSASYSVVAPAPAFDVFVDEEFENDENQNCKSGREKVEDRSLRQRLDGGTADRIRRDPLRYMKNPSKIVSDQEKYDPVSCSDARPDKVTAEAVHHKNGADSKNATSSALNKAESKLIDATTSNKGEPKQNRPSGGYEKELVKEDDSGHECCFEERRAISRYYKLTSSTCDFNLLKKQEDAEDMNSSQMDVEESMEEVDTEHFHTACAQKLKSSLKPPPSSLRTKDNADLNVSVINPRRVLFAANTEFPSNNESLNTSTASSQLNGSYVRDREETINTKFANAEISMMFCSPNNNESTSEHHGKSLLASSSQLPLFSTSRKQAVGPTSVVDDAPAAGASFAIFQDGDEEDADNSISNVNSMQHDKASKNNRCPPRPNPMGSFAIFQDDTDENVDNSIIHAKSKNRTDTRSNEEETVTMSALDEVLGGGGMSFGIYNDSPPKRNRPIEGKSTIKSSSRNSNIRPIKPLHRDAIHSGDDATASLSDIGAVLGGFQSCSIEGARTGAFTIFTDDDTEHNTSSKGGFTIHADVSQHDSTAENANGLKFEIFTDDNTSSSQKKRKVDEPCFGDISIIDNDEKTSNFHILDENADPTPSHPAAIDYVTKHKSDMESAMRQCMKEASKSSSDLQIFDYRKKPLPKELLRKSFASGTKIDLIGGGHATIAHELGRGVHGVVLLCNVASDSSEECNNDAFKIQAPIGSLAHEYSTLLKLEERIDLDDSGFYPFPQPQALYAFSEVGLFVMTAGSDSGMTLVDVVNTYNKSIGNVPEMVAIYYTSRMLRHLECLHRDGKILHCDVKPDNWVLTSPLKDGNNAGVDAIGGADLMLVDFGRAIDLQKASNKGSDPLKTVFTGSVAAEDMESKAMRQGLPWGVDLDFFGLCASSYILLFGSHIEVVQDKATGRLRLKKLLRRYWQRDLWQRYFETLLNFDTQSDEYCLRDIRLAFDEYIDGKDRKREIVSRIGQLFNHLPKKR</sequence>
<feature type="region of interest" description="Disordered" evidence="5">
    <location>
        <begin position="330"/>
        <end position="390"/>
    </location>
</feature>
<evidence type="ECO:0000256" key="3">
    <source>
        <dbReference type="ARBA" id="ARBA00022838"/>
    </source>
</evidence>
<evidence type="ECO:0000256" key="2">
    <source>
        <dbReference type="ARBA" id="ARBA00022454"/>
    </source>
</evidence>
<dbReference type="Proteomes" id="UP001516023">
    <property type="component" value="Unassembled WGS sequence"/>
</dbReference>
<dbReference type="GO" id="GO:0032991">
    <property type="term" value="C:protein-containing complex"/>
    <property type="evidence" value="ECO:0007669"/>
    <property type="project" value="UniProtKB-ARBA"/>
</dbReference>
<organism evidence="8 9">
    <name type="scientific">Cyclotella cryptica</name>
    <dbReference type="NCBI Taxonomy" id="29204"/>
    <lineage>
        <taxon>Eukaryota</taxon>
        <taxon>Sar</taxon>
        <taxon>Stramenopiles</taxon>
        <taxon>Ochrophyta</taxon>
        <taxon>Bacillariophyta</taxon>
        <taxon>Coscinodiscophyceae</taxon>
        <taxon>Thalassiosirophycidae</taxon>
        <taxon>Stephanodiscales</taxon>
        <taxon>Stephanodiscaceae</taxon>
        <taxon>Cyclotella</taxon>
    </lineage>
</organism>
<keyword evidence="4" id="KW-0137">Centromere</keyword>
<dbReference type="PROSITE" id="PS50011">
    <property type="entry name" value="PROTEIN_KINASE_DOM"/>
    <property type="match status" value="1"/>
</dbReference>
<evidence type="ECO:0000256" key="5">
    <source>
        <dbReference type="SAM" id="MobiDB-lite"/>
    </source>
</evidence>
<protein>
    <recommendedName>
        <fullName evidence="10">Protein kinase domain-containing protein</fullName>
    </recommendedName>
</protein>
<evidence type="ECO:0000256" key="1">
    <source>
        <dbReference type="ARBA" id="ARBA00004629"/>
    </source>
</evidence>
<feature type="region of interest" description="Disordered" evidence="5">
    <location>
        <begin position="913"/>
        <end position="941"/>
    </location>
</feature>
<evidence type="ECO:0008006" key="10">
    <source>
        <dbReference type="Google" id="ProtNLM"/>
    </source>
</evidence>
<dbReference type="InterPro" id="IPR015661">
    <property type="entry name" value="Bub1/Mad3"/>
</dbReference>
<keyword evidence="3" id="KW-0995">Kinetochore</keyword>
<feature type="domain" description="BUB1 N-terminal" evidence="7">
    <location>
        <begin position="171"/>
        <end position="343"/>
    </location>
</feature>
<keyword evidence="9" id="KW-1185">Reference proteome</keyword>
<feature type="region of interest" description="Disordered" evidence="5">
    <location>
        <begin position="126"/>
        <end position="160"/>
    </location>
</feature>
<evidence type="ECO:0000256" key="4">
    <source>
        <dbReference type="ARBA" id="ARBA00023328"/>
    </source>
</evidence>
<gene>
    <name evidence="8" type="ORF">HJC23_003898</name>
</gene>
<proteinExistence type="predicted"/>
<dbReference type="InterPro" id="IPR011009">
    <property type="entry name" value="Kinase-like_dom_sf"/>
</dbReference>
<keyword evidence="2" id="KW-0158">Chromosome</keyword>
<dbReference type="GO" id="GO:0000776">
    <property type="term" value="C:kinetochore"/>
    <property type="evidence" value="ECO:0007669"/>
    <property type="project" value="UniProtKB-KW"/>
</dbReference>